<dbReference type="PROSITE" id="PS00972">
    <property type="entry name" value="USP_1"/>
    <property type="match status" value="1"/>
</dbReference>
<name>A0AAU9ICH5_9CILI</name>
<dbReference type="InterPro" id="IPR038765">
    <property type="entry name" value="Papain-like_cys_pep_sf"/>
</dbReference>
<reference evidence="3" key="1">
    <citation type="submission" date="2021-09" db="EMBL/GenBank/DDBJ databases">
        <authorList>
            <consortium name="AG Swart"/>
            <person name="Singh M."/>
            <person name="Singh A."/>
            <person name="Seah K."/>
            <person name="Emmerich C."/>
        </authorList>
    </citation>
    <scope>NUCLEOTIDE SEQUENCE</scope>
    <source>
        <strain evidence="3">ATCC30299</strain>
    </source>
</reference>
<keyword evidence="4" id="KW-1185">Reference proteome</keyword>
<proteinExistence type="predicted"/>
<dbReference type="InterPro" id="IPR001394">
    <property type="entry name" value="Peptidase_C19_UCH"/>
</dbReference>
<evidence type="ECO:0000313" key="4">
    <source>
        <dbReference type="Proteomes" id="UP001162131"/>
    </source>
</evidence>
<feature type="coiled-coil region" evidence="1">
    <location>
        <begin position="11"/>
        <end position="38"/>
    </location>
</feature>
<sequence>MKLLLIKISNFYEAMETNKLLQEKLKDLEEKNKISNSQALYDPENEIIKLLPNRKHGLPNFGNTCYLNSLLQIFASTPLLARKVESINSPFCNSLYLLLDSMFKDNSLKTIRNLTQDFRQNLMATYSNIEAYNQQDAKEVFNMILSKIEEDGGNLDLFSIGFHQEFICKTMLKHRSEYHDIQIFLIIPPCHKDSVENYLYYLGTYYNSTQKLICSECKREVNTSIQLKKVDWPDYLILYFPTPPDRITDSIRINYEIIYEMYGAICYYQDEGSFHYTAFTRDENEWNEYNDEHVETKKIDPHVINLAFYCRKTYSRPIYSR</sequence>
<dbReference type="PANTHER" id="PTHR21646">
    <property type="entry name" value="UBIQUITIN CARBOXYL-TERMINAL HYDROLASE"/>
    <property type="match status" value="1"/>
</dbReference>
<feature type="domain" description="USP" evidence="2">
    <location>
        <begin position="56"/>
        <end position="312"/>
    </location>
</feature>
<dbReference type="PROSITE" id="PS50235">
    <property type="entry name" value="USP_3"/>
    <property type="match status" value="1"/>
</dbReference>
<dbReference type="Gene3D" id="3.90.70.10">
    <property type="entry name" value="Cysteine proteinases"/>
    <property type="match status" value="2"/>
</dbReference>
<dbReference type="Pfam" id="PF00443">
    <property type="entry name" value="UCH"/>
    <property type="match status" value="1"/>
</dbReference>
<dbReference type="GO" id="GO:0004843">
    <property type="term" value="F:cysteine-type deubiquitinase activity"/>
    <property type="evidence" value="ECO:0007669"/>
    <property type="project" value="InterPro"/>
</dbReference>
<protein>
    <recommendedName>
        <fullName evidence="2">USP domain-containing protein</fullName>
    </recommendedName>
</protein>
<dbReference type="InterPro" id="IPR050185">
    <property type="entry name" value="Ub_carboxyl-term_hydrolase"/>
</dbReference>
<gene>
    <name evidence="3" type="ORF">BSTOLATCC_MIC7233</name>
</gene>
<evidence type="ECO:0000313" key="3">
    <source>
        <dbReference type="EMBL" id="CAG9312709.1"/>
    </source>
</evidence>
<dbReference type="Proteomes" id="UP001162131">
    <property type="component" value="Unassembled WGS sequence"/>
</dbReference>
<dbReference type="GO" id="GO:0016579">
    <property type="term" value="P:protein deubiquitination"/>
    <property type="evidence" value="ECO:0007669"/>
    <property type="project" value="InterPro"/>
</dbReference>
<dbReference type="SUPFAM" id="SSF54001">
    <property type="entry name" value="Cysteine proteinases"/>
    <property type="match status" value="1"/>
</dbReference>
<organism evidence="3 4">
    <name type="scientific">Blepharisma stoltei</name>
    <dbReference type="NCBI Taxonomy" id="1481888"/>
    <lineage>
        <taxon>Eukaryota</taxon>
        <taxon>Sar</taxon>
        <taxon>Alveolata</taxon>
        <taxon>Ciliophora</taxon>
        <taxon>Postciliodesmatophora</taxon>
        <taxon>Heterotrichea</taxon>
        <taxon>Heterotrichida</taxon>
        <taxon>Blepharismidae</taxon>
        <taxon>Blepharisma</taxon>
    </lineage>
</organism>
<evidence type="ECO:0000259" key="2">
    <source>
        <dbReference type="PROSITE" id="PS50235"/>
    </source>
</evidence>
<dbReference type="InterPro" id="IPR028889">
    <property type="entry name" value="USP"/>
</dbReference>
<dbReference type="AlphaFoldDB" id="A0AAU9ICH5"/>
<evidence type="ECO:0000256" key="1">
    <source>
        <dbReference type="SAM" id="Coils"/>
    </source>
</evidence>
<dbReference type="InterPro" id="IPR018200">
    <property type="entry name" value="USP_CS"/>
</dbReference>
<accession>A0AAU9ICH5</accession>
<dbReference type="EMBL" id="CAJZBQ010000008">
    <property type="protein sequence ID" value="CAG9312709.1"/>
    <property type="molecule type" value="Genomic_DNA"/>
</dbReference>
<dbReference type="CDD" id="cd02257">
    <property type="entry name" value="Peptidase_C19"/>
    <property type="match status" value="1"/>
</dbReference>
<keyword evidence="1" id="KW-0175">Coiled coil</keyword>
<comment type="caution">
    <text evidence="3">The sequence shown here is derived from an EMBL/GenBank/DDBJ whole genome shotgun (WGS) entry which is preliminary data.</text>
</comment>